<evidence type="ECO:0000259" key="8">
    <source>
        <dbReference type="PROSITE" id="PS51686"/>
    </source>
</evidence>
<dbReference type="SUPFAM" id="SSF48013">
    <property type="entry name" value="NusB-like"/>
    <property type="match status" value="1"/>
</dbReference>
<feature type="binding site" evidence="6">
    <location>
        <begin position="269"/>
        <end position="275"/>
    </location>
    <ligand>
        <name>S-adenosyl-L-methionine</name>
        <dbReference type="ChEBI" id="CHEBI:59789"/>
    </ligand>
</feature>
<feature type="binding site" evidence="6">
    <location>
        <position position="316"/>
    </location>
    <ligand>
        <name>S-adenosyl-L-methionine</name>
        <dbReference type="ChEBI" id="CHEBI:59789"/>
    </ligand>
</feature>
<dbReference type="SUPFAM" id="SSF53335">
    <property type="entry name" value="S-adenosyl-L-methionine-dependent methyltransferases"/>
    <property type="match status" value="1"/>
</dbReference>
<dbReference type="Gene3D" id="1.10.940.10">
    <property type="entry name" value="NusB-like"/>
    <property type="match status" value="1"/>
</dbReference>
<dbReference type="GO" id="GO:0008173">
    <property type="term" value="F:RNA methyltransferase activity"/>
    <property type="evidence" value="ECO:0007669"/>
    <property type="project" value="InterPro"/>
</dbReference>
<dbReference type="PANTHER" id="PTHR22807:SF61">
    <property type="entry name" value="NOL1_NOP2_SUN FAMILY PROTEIN _ ANTITERMINATION NUSB DOMAIN-CONTAINING PROTEIN"/>
    <property type="match status" value="1"/>
</dbReference>
<name>A0A368EED3_9PROT</name>
<dbReference type="InterPro" id="IPR029063">
    <property type="entry name" value="SAM-dependent_MTases_sf"/>
</dbReference>
<dbReference type="Proteomes" id="UP000252289">
    <property type="component" value="Unassembled WGS sequence"/>
</dbReference>
<dbReference type="InterPro" id="IPR006027">
    <property type="entry name" value="NusB_RsmB_TIM44"/>
</dbReference>
<organism evidence="9 10">
    <name type="scientific">PS1 clade bacterium</name>
    <dbReference type="NCBI Taxonomy" id="2175152"/>
    <lineage>
        <taxon>Bacteria</taxon>
        <taxon>Pseudomonadati</taxon>
        <taxon>Pseudomonadota</taxon>
        <taxon>Alphaproteobacteria</taxon>
        <taxon>PS1 clade</taxon>
    </lineage>
</organism>
<feature type="binding site" evidence="6">
    <location>
        <position position="340"/>
    </location>
    <ligand>
        <name>S-adenosyl-L-methionine</name>
        <dbReference type="ChEBI" id="CHEBI:59789"/>
    </ligand>
</feature>
<evidence type="ECO:0000256" key="2">
    <source>
        <dbReference type="ARBA" id="ARBA00022603"/>
    </source>
</evidence>
<dbReference type="GO" id="GO:0006355">
    <property type="term" value="P:regulation of DNA-templated transcription"/>
    <property type="evidence" value="ECO:0007669"/>
    <property type="project" value="InterPro"/>
</dbReference>
<evidence type="ECO:0000313" key="9">
    <source>
        <dbReference type="EMBL" id="RCL82480.1"/>
    </source>
</evidence>
<keyword evidence="2 6" id="KW-0489">Methyltransferase</keyword>
<keyword evidence="4 6" id="KW-0949">S-adenosyl-L-methionine</keyword>
<evidence type="ECO:0000256" key="7">
    <source>
        <dbReference type="SAM" id="MobiDB-lite"/>
    </source>
</evidence>
<feature type="domain" description="SAM-dependent MTase RsmB/NOP-type" evidence="8">
    <location>
        <begin position="159"/>
        <end position="463"/>
    </location>
</feature>
<evidence type="ECO:0000256" key="6">
    <source>
        <dbReference type="PROSITE-ProRule" id="PRU01023"/>
    </source>
</evidence>
<dbReference type="PROSITE" id="PS51686">
    <property type="entry name" value="SAM_MT_RSMB_NOP"/>
    <property type="match status" value="1"/>
</dbReference>
<gene>
    <name evidence="9" type="ORF">DBW64_06580</name>
</gene>
<comment type="caution">
    <text evidence="9">The sequence shown here is derived from an EMBL/GenBank/DDBJ whole genome shotgun (WGS) entry which is preliminary data.</text>
</comment>
<keyword evidence="3 6" id="KW-0808">Transferase</keyword>
<keyword evidence="5 6" id="KW-0694">RNA-binding</keyword>
<dbReference type="InterPro" id="IPR035926">
    <property type="entry name" value="NusB-like_sf"/>
</dbReference>
<feature type="binding site" evidence="6">
    <location>
        <position position="290"/>
    </location>
    <ligand>
        <name>S-adenosyl-L-methionine</name>
        <dbReference type="ChEBI" id="CHEBI:59789"/>
    </ligand>
</feature>
<sequence>MTKKPNCRRAAAAMLAAIERGKTMDEAVDRLSDLSPPDRRLAKAMVMFALRRRGDITAILAKYIKRNIPGRPHLARALLNIGAVQILLMDIPDHAAVAETVNACGRGEAPYRGLMNAVLRKLVTEKKNSDSADSTKNAKDNSHGLNYDPLSNFPEWMALQWQENYGAEKAERIADMHCHKPPLDLCFKSAEAVTQFMDTLTQAETSDINSQQLSPTVLRLNDSVDLETLPGFDAGDWWVQDFAATLPGIWLDKLLADNQQTDTHILDLCAAPGGKTMQLASMGHQLTALDISASRLGRLRANLSRTKLQADIIQADIMADIPESSTPSLRGKTFDAVLLDAPCSATGTIRRHPDLPLHRREKDVLKLTEIQKDMLGRADQWVRVGGVLAYVTCSLDPREGEAQLNDFLEHHPNYEACTPTGLPEDLCGHLNQGNEFGYLRTTPADWHYMGGMDGFFAGVLRKIKP</sequence>
<evidence type="ECO:0000256" key="3">
    <source>
        <dbReference type="ARBA" id="ARBA00022679"/>
    </source>
</evidence>
<feature type="active site" description="Nucleophile" evidence="6">
    <location>
        <position position="393"/>
    </location>
</feature>
<accession>A0A368EED3</accession>
<dbReference type="Pfam" id="PF01029">
    <property type="entry name" value="NusB"/>
    <property type="match status" value="1"/>
</dbReference>
<dbReference type="EMBL" id="QOQK01000047">
    <property type="protein sequence ID" value="RCL82480.1"/>
    <property type="molecule type" value="Genomic_DNA"/>
</dbReference>
<evidence type="ECO:0000256" key="1">
    <source>
        <dbReference type="ARBA" id="ARBA00007494"/>
    </source>
</evidence>
<dbReference type="PANTHER" id="PTHR22807">
    <property type="entry name" value="NOP2 YEAST -RELATED NOL1/NOP2/FMU SUN DOMAIN-CONTAINING"/>
    <property type="match status" value="1"/>
</dbReference>
<dbReference type="InterPro" id="IPR049560">
    <property type="entry name" value="MeTrfase_RsmB-F_NOP2_cat"/>
</dbReference>
<proteinExistence type="inferred from homology"/>
<dbReference type="GO" id="GO:0001510">
    <property type="term" value="P:RNA methylation"/>
    <property type="evidence" value="ECO:0007669"/>
    <property type="project" value="InterPro"/>
</dbReference>
<evidence type="ECO:0000313" key="10">
    <source>
        <dbReference type="Proteomes" id="UP000252289"/>
    </source>
</evidence>
<dbReference type="CDD" id="cd02440">
    <property type="entry name" value="AdoMet_MTases"/>
    <property type="match status" value="1"/>
</dbReference>
<dbReference type="InterPro" id="IPR023267">
    <property type="entry name" value="RCMT"/>
</dbReference>
<evidence type="ECO:0000256" key="5">
    <source>
        <dbReference type="ARBA" id="ARBA00022884"/>
    </source>
</evidence>
<feature type="region of interest" description="Disordered" evidence="7">
    <location>
        <begin position="126"/>
        <end position="146"/>
    </location>
</feature>
<dbReference type="Gene3D" id="3.40.50.150">
    <property type="entry name" value="Vaccinia Virus protein VP39"/>
    <property type="match status" value="1"/>
</dbReference>
<dbReference type="InterPro" id="IPR001678">
    <property type="entry name" value="MeTrfase_RsmB-F_NOP2_dom"/>
</dbReference>
<dbReference type="PROSITE" id="PS01153">
    <property type="entry name" value="NOL1_NOP2_SUN"/>
    <property type="match status" value="1"/>
</dbReference>
<dbReference type="InterPro" id="IPR018314">
    <property type="entry name" value="RsmB/NOL1/NOP2-like_CS"/>
</dbReference>
<reference evidence="9 10" key="1">
    <citation type="journal article" date="2018" name="Microbiome">
        <title>Fine metagenomic profile of the Mediterranean stratified and mixed water columns revealed by assembly and recruitment.</title>
        <authorList>
            <person name="Haro-Moreno J.M."/>
            <person name="Lopez-Perez M."/>
            <person name="De La Torre J.R."/>
            <person name="Picazo A."/>
            <person name="Camacho A."/>
            <person name="Rodriguez-Valera F."/>
        </authorList>
    </citation>
    <scope>NUCLEOTIDE SEQUENCE [LARGE SCALE GENOMIC DNA]</scope>
    <source>
        <strain evidence="9">MED-G50</strain>
    </source>
</reference>
<dbReference type="GO" id="GO:0003723">
    <property type="term" value="F:RNA binding"/>
    <property type="evidence" value="ECO:0007669"/>
    <property type="project" value="UniProtKB-UniRule"/>
</dbReference>
<protein>
    <submittedName>
        <fullName evidence="9">Methyltransferase domain-containing protein</fullName>
    </submittedName>
</protein>
<dbReference type="PRINTS" id="PR02008">
    <property type="entry name" value="RCMTFAMILY"/>
</dbReference>
<dbReference type="Pfam" id="PF01189">
    <property type="entry name" value="Methyltr_RsmB-F"/>
    <property type="match status" value="1"/>
</dbReference>
<evidence type="ECO:0000256" key="4">
    <source>
        <dbReference type="ARBA" id="ARBA00022691"/>
    </source>
</evidence>
<comment type="similarity">
    <text evidence="1 6">Belongs to the class I-like SAM-binding methyltransferase superfamily. RsmB/NOP family.</text>
</comment>
<dbReference type="AlphaFoldDB" id="A0A368EED3"/>